<accession>A0A930BWK9</accession>
<evidence type="ECO:0000313" key="1">
    <source>
        <dbReference type="EMBL" id="MBF1165313.1"/>
    </source>
</evidence>
<evidence type="ECO:0000313" key="2">
    <source>
        <dbReference type="Proteomes" id="UP000718593"/>
    </source>
</evidence>
<dbReference type="Proteomes" id="UP000718593">
    <property type="component" value="Unassembled WGS sequence"/>
</dbReference>
<sequence length="113" mass="12517">MSYEKAIEQGVALLKLCQQLQSEKDGVDRPTPGVVDRSKTVDQFAMNVTKSISYMTSLLKLMPMQMRLADLGRELERQGKIAPDAGDDYAQAALEYALREHGLEKSPRASSLS</sequence>
<reference evidence="1" key="1">
    <citation type="submission" date="2020-04" db="EMBL/GenBank/DDBJ databases">
        <title>Deep metagenomics examines the oral microbiome during advanced dental caries in children, revealing novel taxa and co-occurrences with host molecules.</title>
        <authorList>
            <person name="Baker J.L."/>
            <person name="Morton J.T."/>
            <person name="Dinis M."/>
            <person name="Alvarez R."/>
            <person name="Tran N.C."/>
            <person name="Knight R."/>
            <person name="Edlund A."/>
        </authorList>
    </citation>
    <scope>NUCLEOTIDE SEQUENCE</scope>
    <source>
        <strain evidence="1">JCVI_32_bin.24</strain>
    </source>
</reference>
<proteinExistence type="predicted"/>
<protein>
    <submittedName>
        <fullName evidence="1">Uncharacterized protein</fullName>
    </submittedName>
</protein>
<dbReference type="EMBL" id="JABZMI010000183">
    <property type="protein sequence ID" value="MBF1165313.1"/>
    <property type="molecule type" value="Genomic_DNA"/>
</dbReference>
<dbReference type="AlphaFoldDB" id="A0A930BWK9"/>
<name>A0A930BWK9_9RHOO</name>
<comment type="caution">
    <text evidence="1">The sequence shown here is derived from an EMBL/GenBank/DDBJ whole genome shotgun (WGS) entry which is preliminary data.</text>
</comment>
<gene>
    <name evidence="1" type="ORF">HXL68_09740</name>
</gene>
<organism evidence="1 2">
    <name type="scientific">Dechloromonas agitata</name>
    <dbReference type="NCBI Taxonomy" id="73030"/>
    <lineage>
        <taxon>Bacteria</taxon>
        <taxon>Pseudomonadati</taxon>
        <taxon>Pseudomonadota</taxon>
        <taxon>Betaproteobacteria</taxon>
        <taxon>Rhodocyclales</taxon>
        <taxon>Azonexaceae</taxon>
        <taxon>Dechloromonas</taxon>
    </lineage>
</organism>